<keyword evidence="2" id="KW-1185">Reference proteome</keyword>
<dbReference type="Proteomes" id="UP000054783">
    <property type="component" value="Unassembled WGS sequence"/>
</dbReference>
<accession>A0A0V0ZHV6</accession>
<evidence type="ECO:0008006" key="3">
    <source>
        <dbReference type="Google" id="ProtNLM"/>
    </source>
</evidence>
<protein>
    <recommendedName>
        <fullName evidence="3">MULE transposase domain-containing protein</fullName>
    </recommendedName>
</protein>
<dbReference type="EMBL" id="JYDQ01000175">
    <property type="protein sequence ID" value="KRY12057.1"/>
    <property type="molecule type" value="Genomic_DNA"/>
</dbReference>
<dbReference type="AlphaFoldDB" id="A0A0V0ZHV6"/>
<evidence type="ECO:0000313" key="2">
    <source>
        <dbReference type="Proteomes" id="UP000054783"/>
    </source>
</evidence>
<evidence type="ECO:0000313" key="1">
    <source>
        <dbReference type="EMBL" id="KRY12057.1"/>
    </source>
</evidence>
<proteinExistence type="predicted"/>
<gene>
    <name evidence="1" type="ORF">T12_11879</name>
</gene>
<reference evidence="1 2" key="1">
    <citation type="submission" date="2015-01" db="EMBL/GenBank/DDBJ databases">
        <title>Evolution of Trichinella species and genotypes.</title>
        <authorList>
            <person name="Korhonen P.K."/>
            <person name="Edoardo P."/>
            <person name="Giuseppe L.R."/>
            <person name="Gasser R.B."/>
        </authorList>
    </citation>
    <scope>NUCLEOTIDE SEQUENCE [LARGE SCALE GENOMIC DNA]</scope>
    <source>
        <strain evidence="1">ISS2496</strain>
    </source>
</reference>
<dbReference type="OrthoDB" id="5844348at2759"/>
<sequence>MKIVGMMMKNFPNTRVKLCFFHFCLAMLQQVGRLDLRTYYINNQEIRKKNKNANGISIFAGELCIHRFRNLKCWDVSLVRVFTAGVASVKIPLWNVHGAAMWTNNHLEGWQRCMNKRACKHHLGFYPFLRLIIDEQNLKDMKQQKITRCETTHYLL</sequence>
<organism evidence="1 2">
    <name type="scientific">Trichinella patagoniensis</name>
    <dbReference type="NCBI Taxonomy" id="990121"/>
    <lineage>
        <taxon>Eukaryota</taxon>
        <taxon>Metazoa</taxon>
        <taxon>Ecdysozoa</taxon>
        <taxon>Nematoda</taxon>
        <taxon>Enoplea</taxon>
        <taxon>Dorylaimia</taxon>
        <taxon>Trichinellida</taxon>
        <taxon>Trichinellidae</taxon>
        <taxon>Trichinella</taxon>
    </lineage>
</organism>
<comment type="caution">
    <text evidence="1">The sequence shown here is derived from an EMBL/GenBank/DDBJ whole genome shotgun (WGS) entry which is preliminary data.</text>
</comment>
<name>A0A0V0ZHV6_9BILA</name>